<dbReference type="PANTHER" id="PTHR31876">
    <property type="entry name" value="COV-LIKE PROTEIN 1"/>
    <property type="match status" value="1"/>
</dbReference>
<name>A0ABS5DYU5_9BURK</name>
<feature type="transmembrane region" description="Helical" evidence="1">
    <location>
        <begin position="12"/>
        <end position="34"/>
    </location>
</feature>
<sequence>MIKPGLRRLANVFLTGLLAALPLAATVVILVWAVRLLYAWLGPTSLFGKALISLGLDVSGSEVVGYLLGLGLVLLSILALGLLVQTRLQPVLLEGLNAVMQRIPVVRHIYDMAQKLVGLMAQRDEQGTRSMSPVWLHFGGPGQAAAVLGLLSSPEPVLVGGAPYLAVLVPTAPVPVGGALIYVPQAWVQPADVGVDGLTSIYVSMGVTSGQHLPGVGGMTINPPRNV</sequence>
<evidence type="ECO:0000313" key="2">
    <source>
        <dbReference type="EMBL" id="MBQ0936325.1"/>
    </source>
</evidence>
<feature type="transmembrane region" description="Helical" evidence="1">
    <location>
        <begin position="63"/>
        <end position="84"/>
    </location>
</feature>
<organism evidence="2 3">
    <name type="scientific">Ideonella paludis</name>
    <dbReference type="NCBI Taxonomy" id="1233411"/>
    <lineage>
        <taxon>Bacteria</taxon>
        <taxon>Pseudomonadati</taxon>
        <taxon>Pseudomonadota</taxon>
        <taxon>Betaproteobacteria</taxon>
        <taxon>Burkholderiales</taxon>
        <taxon>Sphaerotilaceae</taxon>
        <taxon>Ideonella</taxon>
    </lineage>
</organism>
<gene>
    <name evidence="2" type="ORF">KAK11_13375</name>
</gene>
<accession>A0ABS5DYU5</accession>
<protein>
    <submittedName>
        <fullName evidence="2">DUF502 domain-containing protein</fullName>
    </submittedName>
</protein>
<evidence type="ECO:0000313" key="3">
    <source>
        <dbReference type="Proteomes" id="UP000672097"/>
    </source>
</evidence>
<dbReference type="PANTHER" id="PTHR31876:SF26">
    <property type="entry name" value="PROTEIN LIKE COV 2"/>
    <property type="match status" value="1"/>
</dbReference>
<dbReference type="RefSeq" id="WP_210809673.1">
    <property type="nucleotide sequence ID" value="NZ_JAGQDG010000005.1"/>
</dbReference>
<dbReference type="InterPro" id="IPR007462">
    <property type="entry name" value="COV1-like"/>
</dbReference>
<dbReference type="Proteomes" id="UP000672097">
    <property type="component" value="Unassembled WGS sequence"/>
</dbReference>
<keyword evidence="1" id="KW-0472">Membrane</keyword>
<dbReference type="EMBL" id="JAGQDG010000005">
    <property type="protein sequence ID" value="MBQ0936325.1"/>
    <property type="molecule type" value="Genomic_DNA"/>
</dbReference>
<keyword evidence="3" id="KW-1185">Reference proteome</keyword>
<comment type="caution">
    <text evidence="2">The sequence shown here is derived from an EMBL/GenBank/DDBJ whole genome shotgun (WGS) entry which is preliminary data.</text>
</comment>
<keyword evidence="1" id="KW-1133">Transmembrane helix</keyword>
<reference evidence="2 3" key="1">
    <citation type="submission" date="2021-04" db="EMBL/GenBank/DDBJ databases">
        <title>The genome sequence of type strain Ideonella paludis KCTC 32238.</title>
        <authorList>
            <person name="Liu Y."/>
        </authorList>
    </citation>
    <scope>NUCLEOTIDE SEQUENCE [LARGE SCALE GENOMIC DNA]</scope>
    <source>
        <strain evidence="2 3">KCTC 32238</strain>
    </source>
</reference>
<keyword evidence="1" id="KW-0812">Transmembrane</keyword>
<evidence type="ECO:0000256" key="1">
    <source>
        <dbReference type="SAM" id="Phobius"/>
    </source>
</evidence>
<proteinExistence type="predicted"/>
<dbReference type="Pfam" id="PF04367">
    <property type="entry name" value="DUF502"/>
    <property type="match status" value="1"/>
</dbReference>